<evidence type="ECO:0000313" key="3">
    <source>
        <dbReference type="Proteomes" id="UP000267606"/>
    </source>
</evidence>
<dbReference type="EMBL" id="UZAJ01014343">
    <property type="protein sequence ID" value="VDO69921.1"/>
    <property type="molecule type" value="Genomic_DNA"/>
</dbReference>
<reference evidence="4" key="1">
    <citation type="submission" date="2016-06" db="UniProtKB">
        <authorList>
            <consortium name="WormBaseParasite"/>
        </authorList>
    </citation>
    <scope>IDENTIFICATION</scope>
</reference>
<feature type="region of interest" description="Disordered" evidence="1">
    <location>
        <begin position="1"/>
        <end position="32"/>
    </location>
</feature>
<protein>
    <submittedName>
        <fullName evidence="4">Autophagy-related protein 101</fullName>
    </submittedName>
</protein>
<sequence length="108" mass="12358">MILQSSFSSTFRPSSSDEWAASRAPATDPTPEWKRKLEEAAEAVNRQVAASINSDCASHEGILLRNESKRKQKLSWLWEDLPKFVKEHVKIFYGQPMIVAYAEFCILR</sequence>
<evidence type="ECO:0000256" key="1">
    <source>
        <dbReference type="SAM" id="MobiDB-lite"/>
    </source>
</evidence>
<feature type="compositionally biased region" description="Low complexity" evidence="1">
    <location>
        <begin position="1"/>
        <end position="16"/>
    </location>
</feature>
<name>A0A183HSZ9_9BILA</name>
<accession>A0A183HSZ9</accession>
<evidence type="ECO:0000313" key="4">
    <source>
        <dbReference type="WBParaSite" id="OFLC_0001061101-mRNA-1"/>
    </source>
</evidence>
<dbReference type="Proteomes" id="UP000267606">
    <property type="component" value="Unassembled WGS sequence"/>
</dbReference>
<evidence type="ECO:0000313" key="2">
    <source>
        <dbReference type="EMBL" id="VDO69921.1"/>
    </source>
</evidence>
<organism evidence="4">
    <name type="scientific">Onchocerca flexuosa</name>
    <dbReference type="NCBI Taxonomy" id="387005"/>
    <lineage>
        <taxon>Eukaryota</taxon>
        <taxon>Metazoa</taxon>
        <taxon>Ecdysozoa</taxon>
        <taxon>Nematoda</taxon>
        <taxon>Chromadorea</taxon>
        <taxon>Rhabditida</taxon>
        <taxon>Spirurina</taxon>
        <taxon>Spiruromorpha</taxon>
        <taxon>Filarioidea</taxon>
        <taxon>Onchocercidae</taxon>
        <taxon>Onchocerca</taxon>
    </lineage>
</organism>
<keyword evidence="3" id="KW-1185">Reference proteome</keyword>
<dbReference type="STRING" id="387005.A0A183HSZ9"/>
<gene>
    <name evidence="2" type="ORF">OFLC_LOCUS10612</name>
</gene>
<dbReference type="AlphaFoldDB" id="A0A183HSZ9"/>
<proteinExistence type="predicted"/>
<dbReference type="WBParaSite" id="OFLC_0001061101-mRNA-1">
    <property type="protein sequence ID" value="OFLC_0001061101-mRNA-1"/>
    <property type="gene ID" value="OFLC_0001061101"/>
</dbReference>
<reference evidence="2 3" key="2">
    <citation type="submission" date="2018-11" db="EMBL/GenBank/DDBJ databases">
        <authorList>
            <consortium name="Pathogen Informatics"/>
        </authorList>
    </citation>
    <scope>NUCLEOTIDE SEQUENCE [LARGE SCALE GENOMIC DNA]</scope>
</reference>